<proteinExistence type="predicted"/>
<dbReference type="Gene3D" id="3.40.50.2000">
    <property type="entry name" value="Glycogen Phosphorylase B"/>
    <property type="match status" value="2"/>
</dbReference>
<keyword evidence="3" id="KW-1185">Reference proteome</keyword>
<dbReference type="EC" id="2.4.-.-" evidence="2"/>
<organism evidence="2 3">
    <name type="scientific">Robertmurraya beringensis</name>
    <dbReference type="NCBI Taxonomy" id="641660"/>
    <lineage>
        <taxon>Bacteria</taxon>
        <taxon>Bacillati</taxon>
        <taxon>Bacillota</taxon>
        <taxon>Bacilli</taxon>
        <taxon>Bacillales</taxon>
        <taxon>Bacillaceae</taxon>
        <taxon>Robertmurraya</taxon>
    </lineage>
</organism>
<sequence length="393" mass="45603">MKKLLFVLDSLSIGGAEKSLVSLLNSIDYSRFEIDLLLFKRGGDLEELLPKEINYVPTPDYFRYLNKEYFSFKENLKFLGCRLKTSIDLRKNTLSKVVLHSEQIVYKNIKKIISTIDNTYDVAIGYSQGMPTYFVANHVKAMRKLAWINTDYVNTLYNKEIDYQSYKKIDKIITVSKNTQQTVANLKKDYQDKTDILLDIVNPDIINRLAEENQPLEYLNNNINILTVGRLETAKSYDTAIEVAKLLRDSGYKFKWFCIGEGSERQRLEGLISQYNLNNNFILLGKKLNPYSYMKCCTLYVQTSKKEGFGLTVCEAKILKKPIVCTNFPTAKEIIDHDIDGLIVHNSVDDIFQGIKRYLDDVEYLKRITNQLNERETYSSINQLEKFYTLLEL</sequence>
<comment type="caution">
    <text evidence="2">The sequence shown here is derived from an EMBL/GenBank/DDBJ whole genome shotgun (WGS) entry which is preliminary data.</text>
</comment>
<dbReference type="RefSeq" id="WP_377058318.1">
    <property type="nucleotide sequence ID" value="NZ_JBHLUU010000091.1"/>
</dbReference>
<dbReference type="PANTHER" id="PTHR12526">
    <property type="entry name" value="GLYCOSYLTRANSFERASE"/>
    <property type="match status" value="1"/>
</dbReference>
<dbReference type="CDD" id="cd03811">
    <property type="entry name" value="GT4_GT28_WabH-like"/>
    <property type="match status" value="1"/>
</dbReference>
<keyword evidence="2" id="KW-0808">Transferase</keyword>
<feature type="domain" description="Glycosyl transferase family 1" evidence="1">
    <location>
        <begin position="221"/>
        <end position="371"/>
    </location>
</feature>
<accession>A0ABV6KW67</accession>
<dbReference type="SUPFAM" id="SSF53756">
    <property type="entry name" value="UDP-Glycosyltransferase/glycogen phosphorylase"/>
    <property type="match status" value="1"/>
</dbReference>
<protein>
    <submittedName>
        <fullName evidence="2">Glycosyltransferase</fullName>
        <ecNumber evidence="2">2.4.-.-</ecNumber>
    </submittedName>
</protein>
<dbReference type="PANTHER" id="PTHR12526:SF630">
    <property type="entry name" value="GLYCOSYLTRANSFERASE"/>
    <property type="match status" value="1"/>
</dbReference>
<keyword evidence="2" id="KW-0328">Glycosyltransferase</keyword>
<dbReference type="InterPro" id="IPR001296">
    <property type="entry name" value="Glyco_trans_1"/>
</dbReference>
<evidence type="ECO:0000259" key="1">
    <source>
        <dbReference type="Pfam" id="PF00534"/>
    </source>
</evidence>
<dbReference type="Pfam" id="PF00534">
    <property type="entry name" value="Glycos_transf_1"/>
    <property type="match status" value="1"/>
</dbReference>
<reference evidence="2 3" key="1">
    <citation type="submission" date="2024-09" db="EMBL/GenBank/DDBJ databases">
        <authorList>
            <person name="Sun Q."/>
            <person name="Mori K."/>
        </authorList>
    </citation>
    <scope>NUCLEOTIDE SEQUENCE [LARGE SCALE GENOMIC DNA]</scope>
    <source>
        <strain evidence="2 3">CGMCC 1.9126</strain>
    </source>
</reference>
<dbReference type="GO" id="GO:0016757">
    <property type="term" value="F:glycosyltransferase activity"/>
    <property type="evidence" value="ECO:0007669"/>
    <property type="project" value="UniProtKB-KW"/>
</dbReference>
<dbReference type="Proteomes" id="UP001589738">
    <property type="component" value="Unassembled WGS sequence"/>
</dbReference>
<evidence type="ECO:0000313" key="3">
    <source>
        <dbReference type="Proteomes" id="UP001589738"/>
    </source>
</evidence>
<name>A0ABV6KW67_9BACI</name>
<evidence type="ECO:0000313" key="2">
    <source>
        <dbReference type="EMBL" id="MFC0476128.1"/>
    </source>
</evidence>
<dbReference type="EMBL" id="JBHLUU010000091">
    <property type="protein sequence ID" value="MFC0476128.1"/>
    <property type="molecule type" value="Genomic_DNA"/>
</dbReference>
<gene>
    <name evidence="2" type="ORF">ACFFHF_12875</name>
</gene>